<accession>A0A8J4PUB0</accession>
<feature type="region of interest" description="Disordered" evidence="5">
    <location>
        <begin position="559"/>
        <end position="607"/>
    </location>
</feature>
<keyword evidence="9" id="KW-1185">Reference proteome</keyword>
<dbReference type="InterPro" id="IPR027267">
    <property type="entry name" value="AH/BAR_dom_sf"/>
</dbReference>
<dbReference type="GO" id="GO:0007165">
    <property type="term" value="P:signal transduction"/>
    <property type="evidence" value="ECO:0007669"/>
    <property type="project" value="InterPro"/>
</dbReference>
<dbReference type="SUPFAM" id="SSF103657">
    <property type="entry name" value="BAR/IMD domain-like"/>
    <property type="match status" value="1"/>
</dbReference>
<organism evidence="8 9">
    <name type="scientific">Polysphondylium violaceum</name>
    <dbReference type="NCBI Taxonomy" id="133409"/>
    <lineage>
        <taxon>Eukaryota</taxon>
        <taxon>Amoebozoa</taxon>
        <taxon>Evosea</taxon>
        <taxon>Eumycetozoa</taxon>
        <taxon>Dictyostelia</taxon>
        <taxon>Dictyosteliales</taxon>
        <taxon>Dictyosteliaceae</taxon>
        <taxon>Polysphondylium</taxon>
    </lineage>
</organism>
<dbReference type="PANTHER" id="PTHR45876:SF7">
    <property type="entry name" value="GTPASE ACTIVATING PROTEIN HOMOLOG 2"/>
    <property type="match status" value="1"/>
</dbReference>
<dbReference type="InterPro" id="IPR001060">
    <property type="entry name" value="FCH_dom"/>
</dbReference>
<dbReference type="GO" id="GO:0042330">
    <property type="term" value="P:taxis"/>
    <property type="evidence" value="ECO:0007669"/>
    <property type="project" value="UniProtKB-ARBA"/>
</dbReference>
<proteinExistence type="predicted"/>
<feature type="compositionally biased region" description="Low complexity" evidence="5">
    <location>
        <begin position="580"/>
        <end position="590"/>
    </location>
</feature>
<comment type="caution">
    <text evidence="8">The sequence shown here is derived from an EMBL/GenBank/DDBJ whole genome shotgun (WGS) entry which is preliminary data.</text>
</comment>
<dbReference type="FunFam" id="1.20.1270.60:FF:000060">
    <property type="entry name" value="Actin polymerization protein Bzz1"/>
    <property type="match status" value="1"/>
</dbReference>
<evidence type="ECO:0000256" key="2">
    <source>
        <dbReference type="ARBA" id="ARBA00023054"/>
    </source>
</evidence>
<dbReference type="Gene3D" id="1.10.555.10">
    <property type="entry name" value="Rho GTPase activation protein"/>
    <property type="match status" value="1"/>
</dbReference>
<dbReference type="PROSITE" id="PS50238">
    <property type="entry name" value="RHOGAP"/>
    <property type="match status" value="1"/>
</dbReference>
<feature type="compositionally biased region" description="Polar residues" evidence="5">
    <location>
        <begin position="591"/>
        <end position="604"/>
    </location>
</feature>
<feature type="compositionally biased region" description="Low complexity" evidence="5">
    <location>
        <begin position="625"/>
        <end position="676"/>
    </location>
</feature>
<evidence type="ECO:0000313" key="8">
    <source>
        <dbReference type="EMBL" id="KAF2072754.1"/>
    </source>
</evidence>
<dbReference type="Pfam" id="PF00611">
    <property type="entry name" value="FCH"/>
    <property type="match status" value="1"/>
</dbReference>
<evidence type="ECO:0000256" key="3">
    <source>
        <dbReference type="PROSITE-ProRule" id="PRU01077"/>
    </source>
</evidence>
<dbReference type="Proteomes" id="UP000695562">
    <property type="component" value="Unassembled WGS sequence"/>
</dbReference>
<evidence type="ECO:0000259" key="7">
    <source>
        <dbReference type="PROSITE" id="PS51741"/>
    </source>
</evidence>
<sequence length="716" mass="80777">MDQQKKYKFSENLWDGFDLLVKRTENDLTQSKNVLSFFKKKAELEEQHSKKLEKLASKMLMTIDDNSCQTSPSFYSSWRKIVNTSMAESDQHTLLNTNILNKVIQPFQAMIKDFELKRKKIVSEGIKLRHDMKEMVDALRKSQLKYEKSNKDLEMARMELKDFKEQMSSSDSDLNNVAKLERKVQKFEMEVSNADDEYREQIKATNDFQHLYNYEAMPKILNDFEHFILSSHHLSKSYFSAWTTICCDIPPIEASTFEAMKRSVDQIDNANDIQEFIKRNITKKQLYVPFQYEPYIEGKLSKKATSTWNTKLLSQFSRSSSANTSSGNVAHTPAVPKQEVILPTASFKVPLEELLNRQKDTHPQLEVPYVLLVLAEKITKLKGHVTEGIFRVPGIISTIMSIKLRIDQGNFDLSDIDDVRTPAALLKLWLRDIPEPLIPVPLYQSAVDAPTNAIELVKKIPAINQKVLTYLIHFIQIFCKLEFVAHSKMGVSNLSMIFAPTILRCPSSDPNVLLNNVNNERAFVENLIKGTEPNPNEFLGLPVNMIDAIQEQGEIEELGNDEDDDEDDDDEVHKITKNSTTATPTTTTTTLVSKPSRSGSSGLNTPEPEIIAMTQKVENLIIENNNLNNSSDSNSSLNINNNNSNNNNNGENESTQSPNKASSLSSSPVPMDSSNNTGSPNQSSPVSGVNTARPFRTPTQSLGWVRVTKPAAKSTR</sequence>
<evidence type="ECO:0000259" key="6">
    <source>
        <dbReference type="PROSITE" id="PS50238"/>
    </source>
</evidence>
<dbReference type="GO" id="GO:0016050">
    <property type="term" value="P:vesicle organization"/>
    <property type="evidence" value="ECO:0007669"/>
    <property type="project" value="UniProtKB-ARBA"/>
</dbReference>
<evidence type="ECO:0000256" key="4">
    <source>
        <dbReference type="SAM" id="Coils"/>
    </source>
</evidence>
<feature type="region of interest" description="Disordered" evidence="5">
    <location>
        <begin position="625"/>
        <end position="716"/>
    </location>
</feature>
<dbReference type="InterPro" id="IPR000198">
    <property type="entry name" value="RhoGAP_dom"/>
</dbReference>
<keyword evidence="2 3" id="KW-0175">Coiled coil</keyword>
<feature type="compositionally biased region" description="Acidic residues" evidence="5">
    <location>
        <begin position="559"/>
        <end position="570"/>
    </location>
</feature>
<dbReference type="AlphaFoldDB" id="A0A8J4PUB0"/>
<dbReference type="CDD" id="cd07610">
    <property type="entry name" value="FCH_F-BAR"/>
    <property type="match status" value="1"/>
</dbReference>
<evidence type="ECO:0000256" key="1">
    <source>
        <dbReference type="ARBA" id="ARBA00022468"/>
    </source>
</evidence>
<reference evidence="8" key="1">
    <citation type="submission" date="2020-01" db="EMBL/GenBank/DDBJ databases">
        <title>Development of genomics and gene disruption for Polysphondylium violaceum indicates a role for the polyketide synthase stlB in stalk morphogenesis.</title>
        <authorList>
            <person name="Narita B."/>
            <person name="Kawabe Y."/>
            <person name="Kin K."/>
            <person name="Saito T."/>
            <person name="Gibbs R."/>
            <person name="Kuspa A."/>
            <person name="Muzny D."/>
            <person name="Queller D."/>
            <person name="Richards S."/>
            <person name="Strassman J."/>
            <person name="Sucgang R."/>
            <person name="Worley K."/>
            <person name="Schaap P."/>
        </authorList>
    </citation>
    <scope>NUCLEOTIDE SEQUENCE</scope>
    <source>
        <strain evidence="8">QSvi11</strain>
    </source>
</reference>
<dbReference type="GO" id="GO:0005737">
    <property type="term" value="C:cytoplasm"/>
    <property type="evidence" value="ECO:0007669"/>
    <property type="project" value="TreeGrafter"/>
</dbReference>
<protein>
    <recommendedName>
        <fullName evidence="10">RhoGAP domain-containing protein</fullName>
    </recommendedName>
</protein>
<gene>
    <name evidence="8" type="ORF">CYY_005942</name>
</gene>
<feature type="domain" description="Rho-GAP" evidence="6">
    <location>
        <begin position="349"/>
        <end position="535"/>
    </location>
</feature>
<dbReference type="OrthoDB" id="437889at2759"/>
<feature type="coiled-coil region" evidence="4">
    <location>
        <begin position="139"/>
        <end position="197"/>
    </location>
</feature>
<feature type="compositionally biased region" description="Polar residues" evidence="5">
    <location>
        <begin position="677"/>
        <end position="690"/>
    </location>
</feature>
<evidence type="ECO:0000256" key="5">
    <source>
        <dbReference type="SAM" id="MobiDB-lite"/>
    </source>
</evidence>
<evidence type="ECO:0008006" key="10">
    <source>
        <dbReference type="Google" id="ProtNLM"/>
    </source>
</evidence>
<feature type="domain" description="F-BAR" evidence="7">
    <location>
        <begin position="7"/>
        <end position="272"/>
    </location>
</feature>
<dbReference type="Gene3D" id="1.20.1270.60">
    <property type="entry name" value="Arfaptin homology (AH) domain/BAR domain"/>
    <property type="match status" value="1"/>
</dbReference>
<dbReference type="InterPro" id="IPR031160">
    <property type="entry name" value="F_BAR_dom"/>
</dbReference>
<dbReference type="InterPro" id="IPR008936">
    <property type="entry name" value="Rho_GTPase_activation_prot"/>
</dbReference>
<keyword evidence="1" id="KW-0343">GTPase activation</keyword>
<dbReference type="PROSITE" id="PS51741">
    <property type="entry name" value="F_BAR"/>
    <property type="match status" value="1"/>
</dbReference>
<dbReference type="SMART" id="SM00055">
    <property type="entry name" value="FCH"/>
    <property type="match status" value="1"/>
</dbReference>
<dbReference type="PANTHER" id="PTHR45876">
    <property type="entry name" value="FI04035P"/>
    <property type="match status" value="1"/>
</dbReference>
<name>A0A8J4PUB0_9MYCE</name>
<dbReference type="GO" id="GO:0005096">
    <property type="term" value="F:GTPase activator activity"/>
    <property type="evidence" value="ECO:0007669"/>
    <property type="project" value="UniProtKB-KW"/>
</dbReference>
<dbReference type="EMBL" id="AJWJ01000251">
    <property type="protein sequence ID" value="KAF2072754.1"/>
    <property type="molecule type" value="Genomic_DNA"/>
</dbReference>
<dbReference type="Pfam" id="PF00620">
    <property type="entry name" value="RhoGAP"/>
    <property type="match status" value="1"/>
</dbReference>
<evidence type="ECO:0000313" key="9">
    <source>
        <dbReference type="Proteomes" id="UP000695562"/>
    </source>
</evidence>
<dbReference type="SMART" id="SM00324">
    <property type="entry name" value="RhoGAP"/>
    <property type="match status" value="1"/>
</dbReference>
<dbReference type="SUPFAM" id="SSF48350">
    <property type="entry name" value="GTPase activation domain, GAP"/>
    <property type="match status" value="1"/>
</dbReference>